<dbReference type="InterPro" id="IPR036514">
    <property type="entry name" value="SGNH_hydro_sf"/>
</dbReference>
<dbReference type="Gene3D" id="3.40.50.1110">
    <property type="entry name" value="SGNH hydrolase"/>
    <property type="match status" value="1"/>
</dbReference>
<name>A0A3M9YHF0_9PEZI</name>
<keyword evidence="5" id="KW-1185">Reference proteome</keyword>
<protein>
    <recommendedName>
        <fullName evidence="3">Fibronectin type-III domain-containing protein</fullName>
    </recommendedName>
</protein>
<proteinExistence type="predicted"/>
<dbReference type="Pfam" id="PF05630">
    <property type="entry name" value="NPP1"/>
    <property type="match status" value="1"/>
</dbReference>
<dbReference type="SUPFAM" id="SSF49265">
    <property type="entry name" value="Fibronectin type III"/>
    <property type="match status" value="1"/>
</dbReference>
<evidence type="ECO:0000256" key="1">
    <source>
        <dbReference type="SAM" id="MobiDB-lite"/>
    </source>
</evidence>
<dbReference type="SMART" id="SM00060">
    <property type="entry name" value="FN3"/>
    <property type="match status" value="2"/>
</dbReference>
<dbReference type="SUPFAM" id="SSF52266">
    <property type="entry name" value="SGNH hydrolase"/>
    <property type="match status" value="1"/>
</dbReference>
<dbReference type="InterPro" id="IPR008701">
    <property type="entry name" value="NPP1"/>
</dbReference>
<sequence length="857" mass="94418">MAHAIFSPGLWQPALHRVVLLLVLYLALVHPSNSSVIQRRAAPPQKLPKRATENDLRYQPALDFDTDSCYNVPAIGCDGKISEGLEPDGTTKDCRDLADLDNTNVYSRQRCNSGWCAYMYDYYFEKDHADIGAHKHDWEHIIVWVPDDRANNKKYACVSQHGEWLCNPEDKVLWKDEHPKIVYHKDWFQTRAFRFANAEDDKYQENERHDWQLGDLVGWFGFPTTELRSALETHHFGSASFALGGSFTTNLKNSLTAWCDDKFPPDGGDLAVCKMQHFPHPFDPARDDNGSPGQPPGGNGNGCNPTNPGTPGPAVGVINAMIVGDSITQGFEGDYTWRFRLAEWFKSESITPNFVGPWTGTHTNAEPSDPKPPRLIGSGPVPPDAPRTGGAYANGVSFKSNHWALWGRQAAQVKNEIRGQVSTHSPDWLLVMLGFNDLGWWVSGPDGTLASMKAIVDEARAAKSNVRILIANVIHRTFIEGRDDLVTNTNIYNDMLKNAIPGWSTSSSPIKLVDVNSVYSCAPLGDCSAAYDGLHPGPKGEYQIAHAFSKTLVAMGAGKSELSVPGSFPASKAPTVPNNVRVSQAPWGLKVTWDKVWGANAYEVRSRQKGMSQWSYWPSGIAWPVNRWDNSWVLEGQEWEYSVRTNTGTGRTSEWSGTATAVAKPTNPKGPNNVWVEPRGNSIFLRWDAVPGAISYEVITFDNDATGTTFPNGRGVQGTSVTVSDGLTAGHRNAIAIVTWVSSGPGWPTIGMSVRVGAGQPGTIQGLRVSNTDPTTVLLSWPHTTNFASYRVWFRNHKTNEAFRTDEYSIATDNSHTVAFLFPGTWNYEFYVVAMNGNIEGGRSNTVIPPVYPGFQG</sequence>
<feature type="region of interest" description="Disordered" evidence="1">
    <location>
        <begin position="357"/>
        <end position="390"/>
    </location>
</feature>
<evidence type="ECO:0000313" key="4">
    <source>
        <dbReference type="EMBL" id="RNJ59804.1"/>
    </source>
</evidence>
<gene>
    <name evidence="4" type="ORF">D7B24_001042</name>
</gene>
<dbReference type="InterPro" id="IPR003961">
    <property type="entry name" value="FN3_dom"/>
</dbReference>
<accession>A0A3M9YHF0</accession>
<feature type="compositionally biased region" description="Low complexity" evidence="1">
    <location>
        <begin position="302"/>
        <end position="311"/>
    </location>
</feature>
<dbReference type="EMBL" id="RBVV01000012">
    <property type="protein sequence ID" value="RNJ59804.1"/>
    <property type="molecule type" value="Genomic_DNA"/>
</dbReference>
<feature type="domain" description="Fibronectin type-III" evidence="3">
    <location>
        <begin position="763"/>
        <end position="854"/>
    </location>
</feature>
<dbReference type="STRING" id="1051616.A0A3M9YHF0"/>
<evidence type="ECO:0000259" key="3">
    <source>
        <dbReference type="PROSITE" id="PS50853"/>
    </source>
</evidence>
<dbReference type="PANTHER" id="PTHR33657:SF6">
    <property type="entry name" value="SECRETED PROTEIN"/>
    <property type="match status" value="1"/>
</dbReference>
<dbReference type="PANTHER" id="PTHR33657">
    <property type="entry name" value="DOMAIN PROTEIN, PUTATIVE (AFU_ORTHOLOGUE AFUA_5G00600)-RELATED"/>
    <property type="match status" value="1"/>
</dbReference>
<feature type="signal peptide" evidence="2">
    <location>
        <begin position="1"/>
        <end position="34"/>
    </location>
</feature>
<dbReference type="InterPro" id="IPR013830">
    <property type="entry name" value="SGNH_hydro"/>
</dbReference>
<dbReference type="CDD" id="cd00063">
    <property type="entry name" value="FN3"/>
    <property type="match status" value="1"/>
</dbReference>
<dbReference type="RefSeq" id="XP_028497962.1">
    <property type="nucleotide sequence ID" value="XM_028635287.1"/>
</dbReference>
<organism evidence="4 5">
    <name type="scientific">Verticillium nonalfalfae</name>
    <dbReference type="NCBI Taxonomy" id="1051616"/>
    <lineage>
        <taxon>Eukaryota</taxon>
        <taxon>Fungi</taxon>
        <taxon>Dikarya</taxon>
        <taxon>Ascomycota</taxon>
        <taxon>Pezizomycotina</taxon>
        <taxon>Sordariomycetes</taxon>
        <taxon>Hypocreomycetidae</taxon>
        <taxon>Glomerellales</taxon>
        <taxon>Plectosphaerellaceae</taxon>
        <taxon>Verticillium</taxon>
    </lineage>
</organism>
<dbReference type="Proteomes" id="UP000267145">
    <property type="component" value="Unassembled WGS sequence"/>
</dbReference>
<dbReference type="Gene3D" id="2.60.40.10">
    <property type="entry name" value="Immunoglobulins"/>
    <property type="match status" value="1"/>
</dbReference>
<dbReference type="CDD" id="cd01833">
    <property type="entry name" value="XynB_like"/>
    <property type="match status" value="1"/>
</dbReference>
<comment type="caution">
    <text evidence="4">The sequence shown here is derived from an EMBL/GenBank/DDBJ whole genome shotgun (WGS) entry which is preliminary data.</text>
</comment>
<dbReference type="GeneID" id="39604731"/>
<reference evidence="4 5" key="1">
    <citation type="submission" date="2018-10" db="EMBL/GenBank/DDBJ databases">
        <title>Genome sequence of Verticillium nonalfalfae VnAa140.</title>
        <authorList>
            <person name="Stajich J.E."/>
            <person name="Kasson M.T."/>
        </authorList>
    </citation>
    <scope>NUCLEOTIDE SEQUENCE [LARGE SCALE GENOMIC DNA]</scope>
    <source>
        <strain evidence="4 5">VnAa140</strain>
    </source>
</reference>
<dbReference type="PROSITE" id="PS50853">
    <property type="entry name" value="FN3"/>
    <property type="match status" value="1"/>
</dbReference>
<feature type="region of interest" description="Disordered" evidence="1">
    <location>
        <begin position="281"/>
        <end position="311"/>
    </location>
</feature>
<evidence type="ECO:0000313" key="5">
    <source>
        <dbReference type="Proteomes" id="UP000267145"/>
    </source>
</evidence>
<evidence type="ECO:0000256" key="2">
    <source>
        <dbReference type="SAM" id="SignalP"/>
    </source>
</evidence>
<dbReference type="AlphaFoldDB" id="A0A3M9YHF0"/>
<dbReference type="Pfam" id="PF00041">
    <property type="entry name" value="fn3"/>
    <property type="match status" value="1"/>
</dbReference>
<keyword evidence="2" id="KW-0732">Signal</keyword>
<dbReference type="Pfam" id="PF13472">
    <property type="entry name" value="Lipase_GDSL_2"/>
    <property type="match status" value="1"/>
</dbReference>
<dbReference type="InterPro" id="IPR013783">
    <property type="entry name" value="Ig-like_fold"/>
</dbReference>
<feature type="chain" id="PRO_5018109625" description="Fibronectin type-III domain-containing protein" evidence="2">
    <location>
        <begin position="35"/>
        <end position="857"/>
    </location>
</feature>
<dbReference type="InterPro" id="IPR036116">
    <property type="entry name" value="FN3_sf"/>
</dbReference>